<keyword evidence="5" id="KW-1185">Reference proteome</keyword>
<comment type="cofactor">
    <cofactor evidence="1">
        <name>pyridoxal 5'-phosphate</name>
        <dbReference type="ChEBI" id="CHEBI:597326"/>
    </cofactor>
</comment>
<gene>
    <name evidence="4" type="ORF">ABK249_11500</name>
</gene>
<evidence type="ECO:0000256" key="1">
    <source>
        <dbReference type="ARBA" id="ARBA00001933"/>
    </source>
</evidence>
<evidence type="ECO:0000313" key="4">
    <source>
        <dbReference type="EMBL" id="MEQ1405558.1"/>
    </source>
</evidence>
<dbReference type="EMBL" id="JBEAAL010000006">
    <property type="protein sequence ID" value="MEQ1405558.1"/>
    <property type="molecule type" value="Genomic_DNA"/>
</dbReference>
<evidence type="ECO:0000313" key="5">
    <source>
        <dbReference type="Proteomes" id="UP001496627"/>
    </source>
</evidence>
<dbReference type="Proteomes" id="UP001496627">
    <property type="component" value="Unassembled WGS sequence"/>
</dbReference>
<dbReference type="PANTHER" id="PTHR43713:SF3">
    <property type="entry name" value="GLUTAMATE-1-SEMIALDEHYDE 2,1-AMINOMUTASE 1, CHLOROPLASTIC-RELATED"/>
    <property type="match status" value="1"/>
</dbReference>
<dbReference type="PANTHER" id="PTHR43713">
    <property type="entry name" value="GLUTAMATE-1-SEMIALDEHYDE 2,1-AMINOMUTASE"/>
    <property type="match status" value="1"/>
</dbReference>
<reference evidence="4 5" key="1">
    <citation type="submission" date="2024-05" db="EMBL/GenBank/DDBJ databases">
        <title>Neorhizobium sp. Rsf11, a plant growth promoting and heavy metal resistant PAH-degrader.</title>
        <authorList>
            <person name="Golubev S.N."/>
            <person name="Muratova A.Y."/>
            <person name="Markelova M.I."/>
        </authorList>
    </citation>
    <scope>NUCLEOTIDE SEQUENCE [LARGE SCALE GENOMIC DNA]</scope>
    <source>
        <strain evidence="4 5">Rsf11</strain>
    </source>
</reference>
<dbReference type="Gene3D" id="3.90.1150.10">
    <property type="entry name" value="Aspartate Aminotransferase, domain 1"/>
    <property type="match status" value="1"/>
</dbReference>
<dbReference type="SUPFAM" id="SSF53383">
    <property type="entry name" value="PLP-dependent transferases"/>
    <property type="match status" value="1"/>
</dbReference>
<keyword evidence="2 3" id="KW-0663">Pyridoxal phosphate</keyword>
<dbReference type="Gene3D" id="3.40.640.10">
    <property type="entry name" value="Type I PLP-dependent aspartate aminotransferase-like (Major domain)"/>
    <property type="match status" value="1"/>
</dbReference>
<dbReference type="InterPro" id="IPR015424">
    <property type="entry name" value="PyrdxlP-dep_Trfase"/>
</dbReference>
<evidence type="ECO:0000256" key="2">
    <source>
        <dbReference type="ARBA" id="ARBA00022898"/>
    </source>
</evidence>
<dbReference type="Pfam" id="PF00202">
    <property type="entry name" value="Aminotran_3"/>
    <property type="match status" value="1"/>
</dbReference>
<dbReference type="InterPro" id="IPR015422">
    <property type="entry name" value="PyrdxlP-dep_Trfase_small"/>
</dbReference>
<keyword evidence="4" id="KW-0808">Transferase</keyword>
<proteinExistence type="inferred from homology"/>
<comment type="similarity">
    <text evidence="3">Belongs to the class-III pyridoxal-phosphate-dependent aminotransferase family.</text>
</comment>
<dbReference type="InterPro" id="IPR015421">
    <property type="entry name" value="PyrdxlP-dep_Trfase_major"/>
</dbReference>
<dbReference type="CDD" id="cd00610">
    <property type="entry name" value="OAT_like"/>
    <property type="match status" value="1"/>
</dbReference>
<evidence type="ECO:0000256" key="3">
    <source>
        <dbReference type="RuleBase" id="RU003560"/>
    </source>
</evidence>
<protein>
    <submittedName>
        <fullName evidence="4">Aspartate aminotransferase family protein</fullName>
    </submittedName>
</protein>
<dbReference type="InterPro" id="IPR005814">
    <property type="entry name" value="Aminotrans_3"/>
</dbReference>
<keyword evidence="4" id="KW-0032">Aminotransferase</keyword>
<dbReference type="RefSeq" id="WP_227702469.1">
    <property type="nucleotide sequence ID" value="NZ_JBEAAL010000006.1"/>
</dbReference>
<accession>A0ABV0M1K1</accession>
<dbReference type="GO" id="GO:0008483">
    <property type="term" value="F:transaminase activity"/>
    <property type="evidence" value="ECO:0007669"/>
    <property type="project" value="UniProtKB-KW"/>
</dbReference>
<comment type="caution">
    <text evidence="4">The sequence shown here is derived from an EMBL/GenBank/DDBJ whole genome shotgun (WGS) entry which is preliminary data.</text>
</comment>
<organism evidence="4 5">
    <name type="scientific">Neorhizobium phenanthreniclasticum</name>
    <dbReference type="NCBI Taxonomy" id="3157917"/>
    <lineage>
        <taxon>Bacteria</taxon>
        <taxon>Pseudomonadati</taxon>
        <taxon>Pseudomonadota</taxon>
        <taxon>Alphaproteobacteria</taxon>
        <taxon>Hyphomicrobiales</taxon>
        <taxon>Rhizobiaceae</taxon>
        <taxon>Rhizobium/Agrobacterium group</taxon>
        <taxon>Neorhizobium</taxon>
    </lineage>
</organism>
<sequence>MPTRTPILQTPPTHISEDLYRRARVVIPDGVNRATVDRDPRPDYVGWGRGAYVHDVDGNGYLDLNNNFTTLIHGHAFEPVVEAVSRTLKDGSCFSNPTVHEINLAELLCERIPAVEQVRFVNTGTEAVMFAIKAARAATGRPAIAKIEGAYHGAYDWAEVGQTGTPENWGSPEAPFSVPCYPGQPRSVTDDVVLLRFNDADGARRRIKAHHEQLACILIDPVPSRAGLLQPDEAFLTAVVETARQYGILVIADEVLNLRQSYSGASARFGLDADLIAMGKIIGGGFPIGAIGGKKTAMAVFDGQGGRPLLPQAGTFSANPVSMVAGFASMRAMTPEQFERLERLGDHLRTRLRQVIAKYEAPFSVTGSASLFRLHPRLQAPREYREAYLSRNEADTMRQLGRHFKKHGIILPFGAAASLSTAMGDTEIELIVDAFEKALVCEELAA</sequence>
<name>A0ABV0M1K1_9HYPH</name>